<evidence type="ECO:0000256" key="4">
    <source>
        <dbReference type="ARBA" id="ARBA00023136"/>
    </source>
</evidence>
<dbReference type="AlphaFoldDB" id="A0AAV4C844"/>
<evidence type="ECO:0000256" key="2">
    <source>
        <dbReference type="ARBA" id="ARBA00022692"/>
    </source>
</evidence>
<dbReference type="PROSITE" id="PS50221">
    <property type="entry name" value="GAIN_B"/>
    <property type="match status" value="1"/>
</dbReference>
<dbReference type="GO" id="GO:0016020">
    <property type="term" value="C:membrane"/>
    <property type="evidence" value="ECO:0007669"/>
    <property type="project" value="UniProtKB-SubCell"/>
</dbReference>
<dbReference type="InterPro" id="IPR057244">
    <property type="entry name" value="GAIN_B"/>
</dbReference>
<dbReference type="PANTHER" id="PTHR45692">
    <property type="entry name" value="G_PROTEIN_RECEP_F2_4 DOMAIN-CONTAINING PROTEIN"/>
    <property type="match status" value="1"/>
</dbReference>
<keyword evidence="4 6" id="KW-0472">Membrane</keyword>
<evidence type="ECO:0000259" key="7">
    <source>
        <dbReference type="PROSITE" id="PS50221"/>
    </source>
</evidence>
<dbReference type="Proteomes" id="UP000735302">
    <property type="component" value="Unassembled WGS sequence"/>
</dbReference>
<dbReference type="InterPro" id="IPR000203">
    <property type="entry name" value="GPS"/>
</dbReference>
<evidence type="ECO:0000256" key="5">
    <source>
        <dbReference type="ARBA" id="ARBA00023157"/>
    </source>
</evidence>
<evidence type="ECO:0000256" key="1">
    <source>
        <dbReference type="ARBA" id="ARBA00004370"/>
    </source>
</evidence>
<dbReference type="Pfam" id="PF01825">
    <property type="entry name" value="GPS"/>
    <property type="match status" value="1"/>
</dbReference>
<feature type="domain" description="GAIN-B" evidence="7">
    <location>
        <begin position="538"/>
        <end position="713"/>
    </location>
</feature>
<evidence type="ECO:0000313" key="9">
    <source>
        <dbReference type="Proteomes" id="UP000735302"/>
    </source>
</evidence>
<dbReference type="PANTHER" id="PTHR45692:SF1">
    <property type="entry name" value="G-PROTEIN COUPLED RECEPTORS FAMILY 2 PROFILE 2 DOMAIN-CONTAINING PROTEIN"/>
    <property type="match status" value="1"/>
</dbReference>
<protein>
    <submittedName>
        <fullName evidence="8">Adhesion G-protein coupled receptor g4-like</fullName>
    </submittedName>
</protein>
<evidence type="ECO:0000256" key="3">
    <source>
        <dbReference type="ARBA" id="ARBA00022989"/>
    </source>
</evidence>
<evidence type="ECO:0000256" key="6">
    <source>
        <dbReference type="SAM" id="Phobius"/>
    </source>
</evidence>
<keyword evidence="8" id="KW-0675">Receptor</keyword>
<keyword evidence="2 6" id="KW-0812">Transmembrane</keyword>
<sequence>MVLFPFSNSSQSSYIVSWPCDAQLRVLCQFDKTYPDQTPPQMKATINSNLIRNKGSDILAHSDVIRLIGGAQPTSPVNVGPGEPPIDDQSLQIKCSLPFLNTLQSATIYKSGVAVNVYEGQRFNRVDQLEHSVDLSIDEIPDFPGSYNIIDSAVSYSCDYNDASSGRLLSSNSLFVRPTDFEILSVHFYLVRNQRVIDWPTAILWSLLNFWPVENEGGDLGPQRRQADGNTEQVLREIGLAFADSGYQLTPVQLRDQGPDSDGVLIMRAYMKIDSSDSSVFTDVPQNDQALKYLQEYAKDSLTDLGEIGVTKIEVFSIDWCWATKRTVAEVDQEYDIPITRAPGVWRSPQICARDNAPLVTIECRGNKREGFSWGPTQINSLCNYGSQEGGTESSITDDLQDLSQADVTPDNVNTTVTNLKTLVESVDPDDITPTDVNYIADVLQKATTTGGDLGPEVVSDILQTVNDMSQLPVDVLGDGQRLGNSSNRILQAADKAGSLLKIPAGSTQERLVSGGVGLEVWDIAQKSSDSSVIVGIKMLSDGSQEVVAFEELVSQFSDSQVEYVGTQAAIYLPEEFIRTYTNNNSNTEVRLSMNVYKVTNLYRDPSFGQDDGVNRTLNSRVIAAQLLVGGEEITDLGGYKVLTVFEPTVYVLPSEERPNRTTCVYWDFSANEGAGGWSSDGCIYGRTTEGRDLCECDHLTNFAVLVSFYDQSELEHKEILGYITIVGLSLSIAGLAMSMLSFIFIR</sequence>
<proteinExistence type="predicted"/>
<name>A0AAV4C844_9GAST</name>
<gene>
    <name evidence="8" type="ORF">PoB_005366800</name>
</gene>
<dbReference type="Gene3D" id="2.60.220.50">
    <property type="match status" value="1"/>
</dbReference>
<keyword evidence="5" id="KW-1015">Disulfide bond</keyword>
<reference evidence="8 9" key="1">
    <citation type="journal article" date="2021" name="Elife">
        <title>Chloroplast acquisition without the gene transfer in kleptoplastic sea slugs, Plakobranchus ocellatus.</title>
        <authorList>
            <person name="Maeda T."/>
            <person name="Takahashi S."/>
            <person name="Yoshida T."/>
            <person name="Shimamura S."/>
            <person name="Takaki Y."/>
            <person name="Nagai Y."/>
            <person name="Toyoda A."/>
            <person name="Suzuki Y."/>
            <person name="Arimoto A."/>
            <person name="Ishii H."/>
            <person name="Satoh N."/>
            <person name="Nishiyama T."/>
            <person name="Hasebe M."/>
            <person name="Maruyama T."/>
            <person name="Minagawa J."/>
            <person name="Obokata J."/>
            <person name="Shigenobu S."/>
        </authorList>
    </citation>
    <scope>NUCLEOTIDE SEQUENCE [LARGE SCALE GENOMIC DNA]</scope>
</reference>
<keyword evidence="9" id="KW-1185">Reference proteome</keyword>
<keyword evidence="3 6" id="KW-1133">Transmembrane helix</keyword>
<dbReference type="InterPro" id="IPR046338">
    <property type="entry name" value="GAIN_dom_sf"/>
</dbReference>
<comment type="caution">
    <text evidence="8">The sequence shown here is derived from an EMBL/GenBank/DDBJ whole genome shotgun (WGS) entry which is preliminary data.</text>
</comment>
<dbReference type="SMART" id="SM00303">
    <property type="entry name" value="GPS"/>
    <property type="match status" value="1"/>
</dbReference>
<evidence type="ECO:0000313" key="8">
    <source>
        <dbReference type="EMBL" id="GFO27163.1"/>
    </source>
</evidence>
<comment type="subcellular location">
    <subcellularLocation>
        <location evidence="1">Membrane</location>
    </subcellularLocation>
</comment>
<feature type="transmembrane region" description="Helical" evidence="6">
    <location>
        <begin position="720"/>
        <end position="746"/>
    </location>
</feature>
<dbReference type="EMBL" id="BLXT01005884">
    <property type="protein sequence ID" value="GFO27163.1"/>
    <property type="molecule type" value="Genomic_DNA"/>
</dbReference>
<organism evidence="8 9">
    <name type="scientific">Plakobranchus ocellatus</name>
    <dbReference type="NCBI Taxonomy" id="259542"/>
    <lineage>
        <taxon>Eukaryota</taxon>
        <taxon>Metazoa</taxon>
        <taxon>Spiralia</taxon>
        <taxon>Lophotrochozoa</taxon>
        <taxon>Mollusca</taxon>
        <taxon>Gastropoda</taxon>
        <taxon>Heterobranchia</taxon>
        <taxon>Euthyneura</taxon>
        <taxon>Panpulmonata</taxon>
        <taxon>Sacoglossa</taxon>
        <taxon>Placobranchoidea</taxon>
        <taxon>Plakobranchidae</taxon>
        <taxon>Plakobranchus</taxon>
    </lineage>
</organism>
<accession>A0AAV4C844</accession>